<dbReference type="InterPro" id="IPR009534">
    <property type="entry name" value="DUF1153"/>
</dbReference>
<dbReference type="InterPro" id="IPR036388">
    <property type="entry name" value="WH-like_DNA-bd_sf"/>
</dbReference>
<accession>A0A936EZH8</accession>
<organism evidence="2 3">
    <name type="scientific">Candidatus Geothrix odensensis</name>
    <dbReference type="NCBI Taxonomy" id="2954440"/>
    <lineage>
        <taxon>Bacteria</taxon>
        <taxon>Pseudomonadati</taxon>
        <taxon>Acidobacteriota</taxon>
        <taxon>Holophagae</taxon>
        <taxon>Holophagales</taxon>
        <taxon>Holophagaceae</taxon>
        <taxon>Geothrix</taxon>
    </lineage>
</organism>
<dbReference type="InterPro" id="IPR010921">
    <property type="entry name" value="Trp_repressor/repl_initiator"/>
</dbReference>
<keyword evidence="1" id="KW-0175">Coiled coil</keyword>
<sequence>MPEGDIQRWTAKRKAAVVLDLIRGKTTAADAARQHGLTVAELEQWKDDFLAQGTEALRSHPRDREAQWEAEKQRLQAKVGELALEVDVLKKAHRILGKDLPDGIS</sequence>
<dbReference type="Gene3D" id="1.10.10.10">
    <property type="entry name" value="Winged helix-like DNA-binding domain superfamily/Winged helix DNA-binding domain"/>
    <property type="match status" value="1"/>
</dbReference>
<dbReference type="EMBL" id="JADKCH010000001">
    <property type="protein sequence ID" value="MBK8571299.1"/>
    <property type="molecule type" value="Genomic_DNA"/>
</dbReference>
<name>A0A936EZH8_9BACT</name>
<reference evidence="2 3" key="1">
    <citation type="submission" date="2020-10" db="EMBL/GenBank/DDBJ databases">
        <title>Connecting structure to function with the recovery of over 1000 high-quality activated sludge metagenome-assembled genomes encoding full-length rRNA genes using long-read sequencing.</title>
        <authorList>
            <person name="Singleton C.M."/>
            <person name="Petriglieri F."/>
            <person name="Kristensen J.M."/>
            <person name="Kirkegaard R.H."/>
            <person name="Michaelsen T.Y."/>
            <person name="Andersen M.H."/>
            <person name="Karst S.M."/>
            <person name="Dueholm M.S."/>
            <person name="Nielsen P.H."/>
            <person name="Albertsen M."/>
        </authorList>
    </citation>
    <scope>NUCLEOTIDE SEQUENCE [LARGE SCALE GENOMIC DNA]</scope>
    <source>
        <strain evidence="2">OdNE_18-Q3-R46-58_MAXAC.008</strain>
    </source>
</reference>
<gene>
    <name evidence="2" type="ORF">IPN91_01390</name>
</gene>
<dbReference type="Proteomes" id="UP000709959">
    <property type="component" value="Unassembled WGS sequence"/>
</dbReference>
<evidence type="ECO:0000313" key="2">
    <source>
        <dbReference type="EMBL" id="MBK8571299.1"/>
    </source>
</evidence>
<feature type="coiled-coil region" evidence="1">
    <location>
        <begin position="65"/>
        <end position="92"/>
    </location>
</feature>
<dbReference type="SUPFAM" id="SSF48295">
    <property type="entry name" value="TrpR-like"/>
    <property type="match status" value="1"/>
</dbReference>
<protein>
    <submittedName>
        <fullName evidence="2">DUF1153 domain-containing protein</fullName>
    </submittedName>
</protein>
<dbReference type="GO" id="GO:0043565">
    <property type="term" value="F:sequence-specific DNA binding"/>
    <property type="evidence" value="ECO:0007669"/>
    <property type="project" value="InterPro"/>
</dbReference>
<dbReference type="AlphaFoldDB" id="A0A936EZH8"/>
<dbReference type="Pfam" id="PF06627">
    <property type="entry name" value="DUF1153"/>
    <property type="match status" value="1"/>
</dbReference>
<evidence type="ECO:0000313" key="3">
    <source>
        <dbReference type="Proteomes" id="UP000709959"/>
    </source>
</evidence>
<comment type="caution">
    <text evidence="2">The sequence shown here is derived from an EMBL/GenBank/DDBJ whole genome shotgun (WGS) entry which is preliminary data.</text>
</comment>
<proteinExistence type="predicted"/>
<evidence type="ECO:0000256" key="1">
    <source>
        <dbReference type="SAM" id="Coils"/>
    </source>
</evidence>